<dbReference type="InterPro" id="IPR032675">
    <property type="entry name" value="LRR_dom_sf"/>
</dbReference>
<dbReference type="EMBL" id="JAXCGZ010005793">
    <property type="protein sequence ID" value="KAK7080782.1"/>
    <property type="molecule type" value="Genomic_DNA"/>
</dbReference>
<dbReference type="Pfam" id="PF00560">
    <property type="entry name" value="LRR_1"/>
    <property type="match status" value="1"/>
</dbReference>
<dbReference type="PANTHER" id="PTHR48051:SF54">
    <property type="entry name" value="LEUCINE-RICH REPEAT-CONTAINING PROTEIN"/>
    <property type="match status" value="1"/>
</dbReference>
<dbReference type="EC" id="2.3.2.27" evidence="5"/>
<keyword evidence="1" id="KW-0433">Leucine-rich repeat</keyword>
<keyword evidence="6" id="KW-1185">Reference proteome</keyword>
<evidence type="ECO:0000313" key="6">
    <source>
        <dbReference type="Proteomes" id="UP001381693"/>
    </source>
</evidence>
<evidence type="ECO:0000256" key="3">
    <source>
        <dbReference type="SAM" id="Coils"/>
    </source>
</evidence>
<comment type="caution">
    <text evidence="5">The sequence shown here is derived from an EMBL/GenBank/DDBJ whole genome shotgun (WGS) entry which is preliminary data.</text>
</comment>
<dbReference type="GO" id="GO:0005737">
    <property type="term" value="C:cytoplasm"/>
    <property type="evidence" value="ECO:0007669"/>
    <property type="project" value="TreeGrafter"/>
</dbReference>
<dbReference type="Gene3D" id="3.80.10.10">
    <property type="entry name" value="Ribonuclease Inhibitor"/>
    <property type="match status" value="1"/>
</dbReference>
<keyword evidence="5" id="KW-0012">Acyltransferase</keyword>
<evidence type="ECO:0000256" key="2">
    <source>
        <dbReference type="ARBA" id="ARBA00022737"/>
    </source>
</evidence>
<proteinExistence type="predicted"/>
<keyword evidence="2" id="KW-0677">Repeat</keyword>
<dbReference type="InterPro" id="IPR013761">
    <property type="entry name" value="SAM/pointed_sf"/>
</dbReference>
<feature type="region of interest" description="Disordered" evidence="4">
    <location>
        <begin position="667"/>
        <end position="726"/>
    </location>
</feature>
<dbReference type="InterPro" id="IPR050216">
    <property type="entry name" value="LRR_domain-containing"/>
</dbReference>
<keyword evidence="3" id="KW-0175">Coiled coil</keyword>
<feature type="coiled-coil region" evidence="3">
    <location>
        <begin position="296"/>
        <end position="413"/>
    </location>
</feature>
<evidence type="ECO:0000313" key="5">
    <source>
        <dbReference type="EMBL" id="KAK7080782.1"/>
    </source>
</evidence>
<dbReference type="PANTHER" id="PTHR48051">
    <property type="match status" value="1"/>
</dbReference>
<feature type="coiled-coil region" evidence="3">
    <location>
        <begin position="234"/>
        <end position="261"/>
    </location>
</feature>
<accession>A0AAN9ADW4</accession>
<name>A0AAN9ADW4_HALRR</name>
<sequence length="726" mass="81970">MSSKEDKAKLGMKVVMAQQNPEPIYDLSDCGVVDLPQDTFIMCKLLQKTTLLLRNNWISSLEKGGKLQDLSSLEILDLTCNKISHLPDSIGKLQMLRVLKLGSNKLKTLPSAIVDLKNVQELYLSSNKFSKVPLCVCALPKLRVLTLTGNNITVLPKDFCALQRSLCSLEIDVDHLQSPLPTVLSEGVEALMKYLCQIHETEYIGLSEEVEEEHAAAASSQTYSESEALEDEFTRNYMRKKDELRKAHMAAEEEFQAKEQQQLAAVLKDTSSNKKYILENLSQTPEEVIEYEKKKLKILQDQYNVEESVRKEQEEQLLAYLAFVDNKDSLMKDLSTQQANLELEVEELVASKDKERKRLLKDLTDMENETEAALKELVSATAYRKNEEFVSLLNEQEKEMESLLSGIAEASAELRHSEVVAAMQAALMEEVATEARRKLFLDEQSVRVYTLLEENDLVNTHLEGVMTTRMADQEVWASTLLEDESVQAEAFKLLLLKNDLKRCNILRQIGQVEYELARLSSLEVRKRKYDVKYGSNTMLDQRATLAGLLKSLLMEKSEREAELNTWFGNMSERRSSDCSDEEFWLIQYQRLLSMKPAGLAEAEEQLDSRVRDILRDANAVDLIPVFARHSITYCQLLDMTEEEAERMGIGSATYHSLQRALQNHLEKAKLESPEASAPPEGDLPYDQEADAGGVAASAPVLEDDETEPTAPPFVESECVVGVNDSV</sequence>
<evidence type="ECO:0000256" key="1">
    <source>
        <dbReference type="ARBA" id="ARBA00022614"/>
    </source>
</evidence>
<dbReference type="Pfam" id="PF13855">
    <property type="entry name" value="LRR_8"/>
    <property type="match status" value="1"/>
</dbReference>
<dbReference type="GO" id="GO:0061630">
    <property type="term" value="F:ubiquitin protein ligase activity"/>
    <property type="evidence" value="ECO:0007669"/>
    <property type="project" value="UniProtKB-EC"/>
</dbReference>
<dbReference type="InterPro" id="IPR003591">
    <property type="entry name" value="Leu-rich_rpt_typical-subtyp"/>
</dbReference>
<dbReference type="SMART" id="SM00369">
    <property type="entry name" value="LRR_TYP"/>
    <property type="match status" value="4"/>
</dbReference>
<dbReference type="SUPFAM" id="SSF47769">
    <property type="entry name" value="SAM/Pointed domain"/>
    <property type="match status" value="1"/>
</dbReference>
<dbReference type="PROSITE" id="PS51450">
    <property type="entry name" value="LRR"/>
    <property type="match status" value="1"/>
</dbReference>
<gene>
    <name evidence="5" type="primary">LRSAM1</name>
    <name evidence="5" type="ORF">SK128_005251</name>
</gene>
<reference evidence="5 6" key="1">
    <citation type="submission" date="2023-11" db="EMBL/GenBank/DDBJ databases">
        <title>Halocaridina rubra genome assembly.</title>
        <authorList>
            <person name="Smith C."/>
        </authorList>
    </citation>
    <scope>NUCLEOTIDE SEQUENCE [LARGE SCALE GENOMIC DNA]</scope>
    <source>
        <strain evidence="5">EP-1</strain>
        <tissue evidence="5">Whole</tissue>
    </source>
</reference>
<organism evidence="5 6">
    <name type="scientific">Halocaridina rubra</name>
    <name type="common">Hawaiian red shrimp</name>
    <dbReference type="NCBI Taxonomy" id="373956"/>
    <lineage>
        <taxon>Eukaryota</taxon>
        <taxon>Metazoa</taxon>
        <taxon>Ecdysozoa</taxon>
        <taxon>Arthropoda</taxon>
        <taxon>Crustacea</taxon>
        <taxon>Multicrustacea</taxon>
        <taxon>Malacostraca</taxon>
        <taxon>Eumalacostraca</taxon>
        <taxon>Eucarida</taxon>
        <taxon>Decapoda</taxon>
        <taxon>Pleocyemata</taxon>
        <taxon>Caridea</taxon>
        <taxon>Atyoidea</taxon>
        <taxon>Atyidae</taxon>
        <taxon>Halocaridina</taxon>
    </lineage>
</organism>
<evidence type="ECO:0000256" key="4">
    <source>
        <dbReference type="SAM" id="MobiDB-lite"/>
    </source>
</evidence>
<dbReference type="SUPFAM" id="SSF52058">
    <property type="entry name" value="L domain-like"/>
    <property type="match status" value="1"/>
</dbReference>
<dbReference type="AlphaFoldDB" id="A0AAN9ADW4"/>
<dbReference type="InterPro" id="IPR001611">
    <property type="entry name" value="Leu-rich_rpt"/>
</dbReference>
<dbReference type="Proteomes" id="UP001381693">
    <property type="component" value="Unassembled WGS sequence"/>
</dbReference>
<keyword evidence="5" id="KW-0808">Transferase</keyword>
<protein>
    <submittedName>
        <fullName evidence="5">E3 ubiquitin-protein ligase lrsam1</fullName>
        <ecNumber evidence="5">2.3.2.27</ecNumber>
    </submittedName>
</protein>